<dbReference type="GO" id="GO:0005524">
    <property type="term" value="F:ATP binding"/>
    <property type="evidence" value="ECO:0007669"/>
    <property type="project" value="UniProtKB-UniRule"/>
</dbReference>
<comment type="catalytic activity">
    <reaction evidence="2">
        <text>(7R,8S)-7,8-diammoniononanoate + CO2 + ATP = (4R,5S)-dethiobiotin + ADP + phosphate + 3 H(+)</text>
        <dbReference type="Rhea" id="RHEA:15805"/>
        <dbReference type="ChEBI" id="CHEBI:15378"/>
        <dbReference type="ChEBI" id="CHEBI:16526"/>
        <dbReference type="ChEBI" id="CHEBI:30616"/>
        <dbReference type="ChEBI" id="CHEBI:43474"/>
        <dbReference type="ChEBI" id="CHEBI:149469"/>
        <dbReference type="ChEBI" id="CHEBI:149473"/>
        <dbReference type="ChEBI" id="CHEBI:456216"/>
        <dbReference type="EC" id="6.3.3.3"/>
    </reaction>
</comment>
<dbReference type="Pfam" id="PF13649">
    <property type="entry name" value="Methyltransf_25"/>
    <property type="match status" value="1"/>
</dbReference>
<dbReference type="InterPro" id="IPR027417">
    <property type="entry name" value="P-loop_NTPase"/>
</dbReference>
<feature type="binding site" evidence="2">
    <location>
        <begin position="445"/>
        <end position="447"/>
    </location>
    <ligand>
        <name>ATP</name>
        <dbReference type="ChEBI" id="CHEBI:30616"/>
    </ligand>
</feature>
<dbReference type="NCBIfam" id="TIGR00347">
    <property type="entry name" value="bioD"/>
    <property type="match status" value="1"/>
</dbReference>
<comment type="cofactor">
    <cofactor evidence="2">
        <name>Mg(2+)</name>
        <dbReference type="ChEBI" id="CHEBI:18420"/>
    </cofactor>
</comment>
<accession>A0A7W4K792</accession>
<dbReference type="GO" id="GO:0004141">
    <property type="term" value="F:dethiobiotin synthase activity"/>
    <property type="evidence" value="ECO:0007669"/>
    <property type="project" value="UniProtKB-UniRule"/>
</dbReference>
<dbReference type="AlphaFoldDB" id="A0A7W4K792"/>
<keyword evidence="2" id="KW-0067">ATP-binding</keyword>
<evidence type="ECO:0000256" key="1">
    <source>
        <dbReference type="ARBA" id="ARBA00022756"/>
    </source>
</evidence>
<dbReference type="InterPro" id="IPR041698">
    <property type="entry name" value="Methyltransf_25"/>
</dbReference>
<evidence type="ECO:0000256" key="2">
    <source>
        <dbReference type="HAMAP-Rule" id="MF_00336"/>
    </source>
</evidence>
<dbReference type="CDD" id="cd02440">
    <property type="entry name" value="AdoMet_MTases"/>
    <property type="match status" value="1"/>
</dbReference>
<name>A0A7W4K792_9PROT</name>
<organism evidence="4 5">
    <name type="scientific">Gluconacetobacter tumulisoli</name>
    <dbReference type="NCBI Taxonomy" id="1286189"/>
    <lineage>
        <taxon>Bacteria</taxon>
        <taxon>Pseudomonadati</taxon>
        <taxon>Pseudomonadota</taxon>
        <taxon>Alphaproteobacteria</taxon>
        <taxon>Acetobacterales</taxon>
        <taxon>Acetobacteraceae</taxon>
        <taxon>Gluconacetobacter</taxon>
    </lineage>
</organism>
<keyword evidence="2" id="KW-0479">Metal-binding</keyword>
<dbReference type="Gene3D" id="3.40.50.300">
    <property type="entry name" value="P-loop containing nucleotide triphosphate hydrolases"/>
    <property type="match status" value="1"/>
</dbReference>
<reference evidence="4 5" key="1">
    <citation type="submission" date="2020-04" db="EMBL/GenBank/DDBJ databases">
        <title>Description of novel Gluconacetobacter.</title>
        <authorList>
            <person name="Sombolestani A."/>
        </authorList>
    </citation>
    <scope>NUCLEOTIDE SEQUENCE [LARGE SCALE GENOMIC DNA]</scope>
    <source>
        <strain evidence="4 5">LMG 27802</strain>
    </source>
</reference>
<feature type="binding site" evidence="2">
    <location>
        <position position="295"/>
    </location>
    <ligand>
        <name>substrate</name>
    </ligand>
</feature>
<keyword evidence="2" id="KW-0547">Nucleotide-binding</keyword>
<comment type="subcellular location">
    <subcellularLocation>
        <location evidence="2">Cytoplasm</location>
    </subcellularLocation>
</comment>
<comment type="pathway">
    <text evidence="2">Cofactor biosynthesis; biotin biosynthesis; biotin from 7,8-diaminononanoate: step 1/2.</text>
</comment>
<keyword evidence="1 2" id="KW-0093">Biotin biosynthesis</keyword>
<proteinExistence type="inferred from homology"/>
<feature type="binding site" evidence="2">
    <location>
        <position position="275"/>
    </location>
    <ligand>
        <name>Mg(2+)</name>
        <dbReference type="ChEBI" id="CHEBI:18420"/>
    </ligand>
</feature>
<dbReference type="SUPFAM" id="SSF53335">
    <property type="entry name" value="S-adenosyl-L-methionine-dependent methyltransferases"/>
    <property type="match status" value="1"/>
</dbReference>
<keyword evidence="2" id="KW-0963">Cytoplasm</keyword>
<evidence type="ECO:0000259" key="3">
    <source>
        <dbReference type="Pfam" id="PF13649"/>
    </source>
</evidence>
<evidence type="ECO:0000313" key="4">
    <source>
        <dbReference type="EMBL" id="MBB2201695.1"/>
    </source>
</evidence>
<feature type="binding site" evidence="2">
    <location>
        <position position="303"/>
    </location>
    <ligand>
        <name>ATP</name>
        <dbReference type="ChEBI" id="CHEBI:30616"/>
    </ligand>
</feature>
<dbReference type="Proteomes" id="UP000578030">
    <property type="component" value="Unassembled WGS sequence"/>
</dbReference>
<dbReference type="PANTHER" id="PTHR43210:SF5">
    <property type="entry name" value="DETHIOBIOTIN SYNTHETASE"/>
    <property type="match status" value="1"/>
</dbReference>
<feature type="binding site" evidence="2">
    <location>
        <begin position="361"/>
        <end position="364"/>
    </location>
    <ligand>
        <name>ATP</name>
        <dbReference type="ChEBI" id="CHEBI:30616"/>
    </ligand>
</feature>
<dbReference type="Gene3D" id="3.40.50.150">
    <property type="entry name" value="Vaccinia Virus protein VP39"/>
    <property type="match status" value="1"/>
</dbReference>
<gene>
    <name evidence="2 4" type="primary">bioD</name>
    <name evidence="4" type="ORF">HLH28_08925</name>
</gene>
<feature type="domain" description="Methyltransferase" evidence="3">
    <location>
        <begin position="49"/>
        <end position="143"/>
    </location>
</feature>
<keyword evidence="5" id="KW-1185">Reference proteome</keyword>
<dbReference type="RefSeq" id="WP_182957862.1">
    <property type="nucleotide sequence ID" value="NZ_JABEQM010000006.1"/>
</dbReference>
<keyword evidence="2" id="KW-0460">Magnesium</keyword>
<dbReference type="EMBL" id="JABEQM010000006">
    <property type="protein sequence ID" value="MBB2201695.1"/>
    <property type="molecule type" value="Genomic_DNA"/>
</dbReference>
<dbReference type="EC" id="6.3.3.3" evidence="2"/>
<evidence type="ECO:0000313" key="5">
    <source>
        <dbReference type="Proteomes" id="UP000578030"/>
    </source>
</evidence>
<comment type="caution">
    <text evidence="2">Lacks conserved residue(s) required for the propagation of feature annotation.</text>
</comment>
<dbReference type="SUPFAM" id="SSF52540">
    <property type="entry name" value="P-loop containing nucleoside triphosphate hydrolases"/>
    <property type="match status" value="1"/>
</dbReference>
<comment type="caution">
    <text evidence="4">The sequence shown here is derived from an EMBL/GenBank/DDBJ whole genome shotgun (WGS) entry which is preliminary data.</text>
</comment>
<feature type="binding site" evidence="2">
    <location>
        <position position="449"/>
    </location>
    <ligand>
        <name>ATP</name>
        <dbReference type="ChEBI" id="CHEBI:30616"/>
    </ligand>
</feature>
<dbReference type="PANTHER" id="PTHR43210">
    <property type="entry name" value="DETHIOBIOTIN SYNTHETASE"/>
    <property type="match status" value="1"/>
</dbReference>
<dbReference type="InterPro" id="IPR029063">
    <property type="entry name" value="SAM-dependent_MTases_sf"/>
</dbReference>
<feature type="binding site" evidence="2">
    <location>
        <begin position="271"/>
        <end position="276"/>
    </location>
    <ligand>
        <name>ATP</name>
        <dbReference type="ChEBI" id="CHEBI:30616"/>
    </ligand>
</feature>
<keyword evidence="2 4" id="KW-0436">Ligase</keyword>
<feature type="binding site" evidence="2">
    <location>
        <position position="303"/>
    </location>
    <ligand>
        <name>Mg(2+)</name>
        <dbReference type="ChEBI" id="CHEBI:18420"/>
    </ligand>
</feature>
<protein>
    <recommendedName>
        <fullName evidence="2">ATP-dependent dethiobiotin synthetase BioD</fullName>
        <ecNumber evidence="2">6.3.3.3</ecNumber>
    </recommendedName>
    <alternativeName>
        <fullName evidence="2">DTB synthetase</fullName>
        <shortName evidence="2">DTBS</shortName>
    </alternativeName>
    <alternativeName>
        <fullName evidence="2">Dethiobiotin synthase</fullName>
    </alternativeName>
</protein>
<comment type="function">
    <text evidence="2">Catalyzes a mechanistically unusual reaction, the ATP-dependent insertion of CO2 between the N7 and N8 nitrogen atoms of 7,8-diaminopelargonic acid (DAPA, also called 7,8-diammoniononanoate) to form a ureido ring.</text>
</comment>
<dbReference type="HAMAP" id="MF_00336">
    <property type="entry name" value="BioD"/>
    <property type="match status" value="1"/>
</dbReference>
<dbReference type="GO" id="GO:0005737">
    <property type="term" value="C:cytoplasm"/>
    <property type="evidence" value="ECO:0007669"/>
    <property type="project" value="UniProtKB-SubCell"/>
</dbReference>
<dbReference type="Pfam" id="PF13500">
    <property type="entry name" value="AAA_26"/>
    <property type="match status" value="1"/>
</dbReference>
<feature type="active site" evidence="2">
    <location>
        <position position="291"/>
    </location>
</feature>
<dbReference type="GO" id="GO:0009102">
    <property type="term" value="P:biotin biosynthetic process"/>
    <property type="evidence" value="ECO:0007669"/>
    <property type="project" value="UniProtKB-UniRule"/>
</dbReference>
<comment type="similarity">
    <text evidence="2">Belongs to the dethiobiotin synthetase family.</text>
</comment>
<sequence>MTTRRQLIAARFGGAESYDAAARVQFLVANRLANRIASAHAAACPPTRILEVGCGTGFLSEILRRMFPDAVLTVTDLAPKMVERARRRLAPLGGETRFLAMDAECPALAGENFDLICSSLAMQWFADRARTLARLAGLLAPGGTLALSTLCTGSFAEWRAVHAQQGLVCPVPSYPDRHQLDADRPWPVQGRWNAETILDRPGTALDFVRELRQIGASLPREGVRPTTPGMLRRLLHHLERDGAVTATYEIGYGLFRMPARQGVFVTGTDTGVGKTLVSACLLRAWEASYWKPLQTGIAEDTADSDTVTALAGLTAERLHAPAAVLAAPLSPFDAAEREGVSIDATALALPTVIDHRPLVVEGAGGIMVPVTADCMMIDLIARFALPVVLVARSQLGTINHTLMTLAALRQRGIAVAGVILNGPPSLEARRAITLFGGARVLAEFPHLDQVGPEQVGHLAEMLPPFGALWHGRPDDGDVTPR</sequence>
<comment type="subunit">
    <text evidence="2">Homodimer.</text>
</comment>
<dbReference type="UniPathway" id="UPA00078">
    <property type="reaction ID" value="UER00161"/>
</dbReference>
<dbReference type="CDD" id="cd03109">
    <property type="entry name" value="DTBS"/>
    <property type="match status" value="1"/>
</dbReference>
<dbReference type="InterPro" id="IPR004472">
    <property type="entry name" value="DTB_synth_BioD"/>
</dbReference>
<feature type="binding site" evidence="2">
    <location>
        <position position="361"/>
    </location>
    <ligand>
        <name>Mg(2+)</name>
        <dbReference type="ChEBI" id="CHEBI:18420"/>
    </ligand>
</feature>
<dbReference type="GO" id="GO:0000287">
    <property type="term" value="F:magnesium ion binding"/>
    <property type="evidence" value="ECO:0007669"/>
    <property type="project" value="UniProtKB-UniRule"/>
</dbReference>